<gene>
    <name evidence="1" type="ORF">HA50_10430</name>
</gene>
<dbReference type="OrthoDB" id="9814284at2"/>
<dbReference type="InterPro" id="IPR007423">
    <property type="entry name" value="Sel_put"/>
</dbReference>
<dbReference type="PANTHER" id="PTHR38453:SF1">
    <property type="entry name" value="CYTOPLASMIC PROTEIN"/>
    <property type="match status" value="1"/>
</dbReference>
<dbReference type="AlphaFoldDB" id="A0A1X1EUM8"/>
<keyword evidence="2" id="KW-1185">Reference proteome</keyword>
<dbReference type="RefSeq" id="WP_084875071.1">
    <property type="nucleotide sequence ID" value="NZ_JAGGMY010000001.1"/>
</dbReference>
<organism evidence="1 2">
    <name type="scientific">Pantoea cypripedii</name>
    <name type="common">Pectobacterium cypripedii</name>
    <name type="synonym">Erwinia cypripedii</name>
    <dbReference type="NCBI Taxonomy" id="55209"/>
    <lineage>
        <taxon>Bacteria</taxon>
        <taxon>Pseudomonadati</taxon>
        <taxon>Pseudomonadota</taxon>
        <taxon>Gammaproteobacteria</taxon>
        <taxon>Enterobacterales</taxon>
        <taxon>Erwiniaceae</taxon>
        <taxon>Pantoea</taxon>
    </lineage>
</organism>
<proteinExistence type="predicted"/>
<comment type="caution">
    <text evidence="1">The sequence shown here is derived from an EMBL/GenBank/DDBJ whole genome shotgun (WGS) entry which is preliminary data.</text>
</comment>
<dbReference type="PANTHER" id="PTHR38453">
    <property type="entry name" value="CYTOPLASMIC PROTEIN-RELATED"/>
    <property type="match status" value="1"/>
</dbReference>
<dbReference type="Pfam" id="PF04328">
    <property type="entry name" value="Sel_put"/>
    <property type="match status" value="1"/>
</dbReference>
<name>A0A1X1EUM8_PANCY</name>
<dbReference type="EMBL" id="MLJI01000001">
    <property type="protein sequence ID" value="ORM93740.1"/>
    <property type="molecule type" value="Genomic_DNA"/>
</dbReference>
<dbReference type="STRING" id="55209.HA50_10430"/>
<evidence type="ECO:0000313" key="2">
    <source>
        <dbReference type="Proteomes" id="UP000193749"/>
    </source>
</evidence>
<protein>
    <recommendedName>
        <fullName evidence="3">Selenoprotein</fullName>
    </recommendedName>
</protein>
<accession>A0A1X1EUM8</accession>
<sequence>MSDAIHQPRKPAGTWQIRQCLPLAGVARDAPRTRWQRLWRGLQQSFRLMVGVHDYQNYLQHMRLHHPDQTPMNERDFYRYCLNARFPSEPGKLGKCPC</sequence>
<dbReference type="Proteomes" id="UP000193749">
    <property type="component" value="Unassembled WGS sequence"/>
</dbReference>
<reference evidence="1 2" key="1">
    <citation type="journal article" date="2017" name="Antonie Van Leeuwenhoek">
        <title>Phylogenomic resolution of the bacterial genus Pantoea and its relationship with Erwinia and Tatumella.</title>
        <authorList>
            <person name="Palmer M."/>
            <person name="Steenkamp E.T."/>
            <person name="Coetzee M.P."/>
            <person name="Chan W.Y."/>
            <person name="van Zyl E."/>
            <person name="De Maayer P."/>
            <person name="Coutinho T.A."/>
            <person name="Blom J."/>
            <person name="Smits T.H."/>
            <person name="Duffy B."/>
            <person name="Venter S.N."/>
        </authorList>
    </citation>
    <scope>NUCLEOTIDE SEQUENCE [LARGE SCALE GENOMIC DNA]</scope>
    <source>
        <strain evidence="1 2">LMG 2657</strain>
    </source>
</reference>
<evidence type="ECO:0000313" key="1">
    <source>
        <dbReference type="EMBL" id="ORM93740.1"/>
    </source>
</evidence>
<evidence type="ECO:0008006" key="3">
    <source>
        <dbReference type="Google" id="ProtNLM"/>
    </source>
</evidence>